<reference evidence="8 9" key="1">
    <citation type="submission" date="2024-10" db="EMBL/GenBank/DDBJ databases">
        <title>Paracoccus drimophilus sp. nov., a novel bacterium from corn roots in Hunan.</title>
        <authorList>
            <person name="Li X."/>
        </authorList>
    </citation>
    <scope>NUCLEOTIDE SEQUENCE [LARGE SCALE GENOMIC DNA]</scope>
    <source>
        <strain evidence="8 9">NGMCC 1.201697</strain>
    </source>
</reference>
<comment type="caution">
    <text evidence="8">The sequence shown here is derived from an EMBL/GenBank/DDBJ whole genome shotgun (WGS) entry which is preliminary data.</text>
</comment>
<keyword evidence="4 7" id="KW-0812">Transmembrane</keyword>
<name>A0ABW7LNR3_9RHOB</name>
<evidence type="ECO:0000256" key="1">
    <source>
        <dbReference type="ARBA" id="ARBA00004651"/>
    </source>
</evidence>
<feature type="transmembrane region" description="Helical" evidence="7">
    <location>
        <begin position="68"/>
        <end position="89"/>
    </location>
</feature>
<dbReference type="Proteomes" id="UP001609376">
    <property type="component" value="Unassembled WGS sequence"/>
</dbReference>
<evidence type="ECO:0000313" key="8">
    <source>
        <dbReference type="EMBL" id="MFH5775348.1"/>
    </source>
</evidence>
<evidence type="ECO:0000256" key="7">
    <source>
        <dbReference type="SAM" id="Phobius"/>
    </source>
</evidence>
<feature type="transmembrane region" description="Helical" evidence="7">
    <location>
        <begin position="96"/>
        <end position="115"/>
    </location>
</feature>
<keyword evidence="5 7" id="KW-1133">Transmembrane helix</keyword>
<keyword evidence="8" id="KW-0282">Flagellum</keyword>
<keyword evidence="8" id="KW-0969">Cilium</keyword>
<dbReference type="PANTHER" id="PTHR30065">
    <property type="entry name" value="FLAGELLAR BIOSYNTHETIC PROTEIN FLIR"/>
    <property type="match status" value="1"/>
</dbReference>
<evidence type="ECO:0000256" key="6">
    <source>
        <dbReference type="ARBA" id="ARBA00023136"/>
    </source>
</evidence>
<evidence type="ECO:0000313" key="9">
    <source>
        <dbReference type="Proteomes" id="UP001609376"/>
    </source>
</evidence>
<feature type="transmembrane region" description="Helical" evidence="7">
    <location>
        <begin position="167"/>
        <end position="190"/>
    </location>
</feature>
<evidence type="ECO:0000256" key="4">
    <source>
        <dbReference type="ARBA" id="ARBA00022692"/>
    </source>
</evidence>
<dbReference type="Pfam" id="PF01311">
    <property type="entry name" value="Bac_export_1"/>
    <property type="match status" value="1"/>
</dbReference>
<evidence type="ECO:0000256" key="3">
    <source>
        <dbReference type="ARBA" id="ARBA00022475"/>
    </source>
</evidence>
<dbReference type="InterPro" id="IPR002010">
    <property type="entry name" value="T3SS_IM_R"/>
</dbReference>
<evidence type="ECO:0000256" key="2">
    <source>
        <dbReference type="ARBA" id="ARBA00009772"/>
    </source>
</evidence>
<keyword evidence="8" id="KW-0966">Cell projection</keyword>
<dbReference type="RefSeq" id="WP_395134559.1">
    <property type="nucleotide sequence ID" value="NZ_JBIMPR010000010.1"/>
</dbReference>
<gene>
    <name evidence="8" type="ORF">ACHFJ0_13945</name>
</gene>
<dbReference type="PANTHER" id="PTHR30065:SF1">
    <property type="entry name" value="SURFACE PRESENTATION OF ANTIGENS PROTEIN SPAR"/>
    <property type="match status" value="1"/>
</dbReference>
<keyword evidence="6 7" id="KW-0472">Membrane</keyword>
<sequence>MTALLADARLQAMLPVLLLTYCRVQSCLLAMPGFSLRILPVRLRVAIAMSMTPLLAEHAGLAPPIRTMTGLALLAGAEIVTGLVLGGLVRLMALSLDIAAAAIAATTSLSQLVGGVNEFAPHPIGNLLSLAGLALLMALGMPALLCDLLRESLVLRPVGSWPQVAELLPTALGLIGRSFVLALVLAAPFILGGYLFQILTGMASKAMPALPMMLIAAPAAILLALVALTLLTPAILSGWARAVLDVMQSDLP</sequence>
<protein>
    <submittedName>
        <fullName evidence="8">Flagellar biosynthetic protein FliR</fullName>
    </submittedName>
</protein>
<keyword evidence="3" id="KW-1003">Cell membrane</keyword>
<evidence type="ECO:0000256" key="5">
    <source>
        <dbReference type="ARBA" id="ARBA00022989"/>
    </source>
</evidence>
<feature type="transmembrane region" description="Helical" evidence="7">
    <location>
        <begin position="210"/>
        <end position="231"/>
    </location>
</feature>
<accession>A0ABW7LNR3</accession>
<comment type="subcellular location">
    <subcellularLocation>
        <location evidence="1">Cell membrane</location>
        <topology evidence="1">Multi-pass membrane protein</topology>
    </subcellularLocation>
</comment>
<comment type="similarity">
    <text evidence="2">Belongs to the FliR/MopE/SpaR family.</text>
</comment>
<dbReference type="EMBL" id="JBIMPR010000010">
    <property type="protein sequence ID" value="MFH5775348.1"/>
    <property type="molecule type" value="Genomic_DNA"/>
</dbReference>
<proteinExistence type="inferred from homology"/>
<dbReference type="PRINTS" id="PR00953">
    <property type="entry name" value="TYPE3IMRPROT"/>
</dbReference>
<keyword evidence="9" id="KW-1185">Reference proteome</keyword>
<organism evidence="8 9">
    <name type="scientific">Paracoccus broussonetiae subsp. drimophilus</name>
    <dbReference type="NCBI Taxonomy" id="3373869"/>
    <lineage>
        <taxon>Bacteria</taxon>
        <taxon>Pseudomonadati</taxon>
        <taxon>Pseudomonadota</taxon>
        <taxon>Alphaproteobacteria</taxon>
        <taxon>Rhodobacterales</taxon>
        <taxon>Paracoccaceae</taxon>
        <taxon>Paracoccus</taxon>
        <taxon>Paracoccus broussonetiae</taxon>
    </lineage>
</organism>
<feature type="transmembrane region" description="Helical" evidence="7">
    <location>
        <begin position="127"/>
        <end position="146"/>
    </location>
</feature>